<accession>A0A086P914</accession>
<comment type="caution">
    <text evidence="2">The sequence shown here is derived from an EMBL/GenBank/DDBJ whole genome shotgun (WGS) entry which is preliminary data.</text>
</comment>
<keyword evidence="3" id="KW-1185">Reference proteome</keyword>
<dbReference type="eggNOG" id="COG4974">
    <property type="taxonomic scope" value="Bacteria"/>
</dbReference>
<reference evidence="2" key="1">
    <citation type="submission" date="2014-08" db="EMBL/GenBank/DDBJ databases">
        <title>Draft genome sequences of Sphingobium herbicidovorans.</title>
        <authorList>
            <person name="Gan H.M."/>
            <person name="Gan H.Y."/>
            <person name="Savka M.A."/>
        </authorList>
    </citation>
    <scope>NUCLEOTIDE SEQUENCE [LARGE SCALE GENOMIC DNA]</scope>
    <source>
        <strain evidence="2">NBRC 16415</strain>
    </source>
</reference>
<dbReference type="PATRIC" id="fig|1219045.3.peg.2331"/>
<dbReference type="Proteomes" id="UP000024284">
    <property type="component" value="Unassembled WGS sequence"/>
</dbReference>
<dbReference type="STRING" id="76947.GCA_002080435_01663"/>
<gene>
    <name evidence="2" type="ORF">BV98_002296</name>
</gene>
<dbReference type="OrthoDB" id="7395781at2"/>
<name>A0A086P914_SPHHM</name>
<dbReference type="AlphaFoldDB" id="A0A086P914"/>
<dbReference type="EMBL" id="JFZA02000020">
    <property type="protein sequence ID" value="KFG89882.1"/>
    <property type="molecule type" value="Genomic_DNA"/>
</dbReference>
<proteinExistence type="predicted"/>
<organism evidence="2 3">
    <name type="scientific">Sphingobium herbicidovorans (strain ATCC 700291 / DSM 11019 / CCUG 56400 / KCTC 2939 / LMG 18315 / NBRC 16415 / MH)</name>
    <name type="common">Sphingomonas herbicidovorans</name>
    <dbReference type="NCBI Taxonomy" id="1219045"/>
    <lineage>
        <taxon>Bacteria</taxon>
        <taxon>Pseudomonadati</taxon>
        <taxon>Pseudomonadota</taxon>
        <taxon>Alphaproteobacteria</taxon>
        <taxon>Sphingomonadales</taxon>
        <taxon>Sphingomonadaceae</taxon>
        <taxon>Sphingobium</taxon>
    </lineage>
</organism>
<dbReference type="RefSeq" id="WP_021224414.1">
    <property type="nucleotide sequence ID" value="NZ_BCZD01000051.1"/>
</dbReference>
<sequence length="595" mass="64961">MSGRPRKGRPVAFAPITPERSQPDPVLGLKFTIEARHGGTVLVDMTGLDPRPLAIAFAGALRRSAALGGPIGAASVIKQYVQVYRHFFAWLGDDAPEVTGVNDLRAVHIDGFASALERRGMGAIHRHITVGKVINTLRAIEADRPDRIAPDLHERLRYTLATSAGRSTPRDAYSPFVARALRDAARADIEAMLRRLGADDRTDEGDPVVARARADVEAIIARQGFIVADQPALKRLYFMRMRRGLPISTLIDDLHGRHHLLARDLPALLVLLTLDTGLEPECLKTLTVDCLTNPHAGTVELRYLKRRARGAEHKSMRVRDGGSGTPGGLMRRLIDVTAVAREHLTDDCLWLYHNVGGLRAGIVDPKFQLAAWARRHGIAGDDGKPLHLLLSRLRKTHKALWYTKTEGHMARFAVGHTREVAARHYADLPSLRPLHEAAVADAFRAAVAAAMPTVLPPTAEQALREAPEQVASLMSADTVGPVLDGEQDVWLAACAGFHSSPFAEPGSPCAQPFWGCLDCPNAVITARKLPAILAFLAFVEEQRCSLPASDWAAKFGRVHTRITVQVLPVFSDAVIAEARRQMGSERLYLPPEARA</sequence>
<protein>
    <submittedName>
        <fullName evidence="2">Uncharacterized protein</fullName>
    </submittedName>
</protein>
<evidence type="ECO:0000256" key="1">
    <source>
        <dbReference type="SAM" id="MobiDB-lite"/>
    </source>
</evidence>
<evidence type="ECO:0000313" key="2">
    <source>
        <dbReference type="EMBL" id="KFG89882.1"/>
    </source>
</evidence>
<evidence type="ECO:0000313" key="3">
    <source>
        <dbReference type="Proteomes" id="UP000024284"/>
    </source>
</evidence>
<feature type="region of interest" description="Disordered" evidence="1">
    <location>
        <begin position="1"/>
        <end position="20"/>
    </location>
</feature>